<sequence length="1002" mass="116156">GFIGTNVAANHLKKGDKVIAFDNLYRVGTPENLKWLKKQKGKFIFVKGDIRNDKKLLETFKKYKPNLVYHFAAQSIPENIYVPVQSTPKVGTRTITFGELWKRELRKNSPEKAQKGEVIFLKGNQVKALSFLNGGQWAPIKAIYRHWYDGKIVKLNQKWGVIEATPNHSIYSANLELSNPKENPELLTVRNINLVRGRKNKADKKLLEILAAYITEGCATVTKKRDHHIEISQKDKEWLENIQKAVKKVFGVKGWVFLQNKTKSHWVFVCSNKNLFNYLIKNCGRHSYQKFFPDWIFDLNPEYQEFFWQKLLEGDGTKDGRYKTTSYKLANQISLLLSLLNKKFTVFESEPKNKKWKTAWEFKTDKDFHYGLNQRKKKEVNYKGWVYDLEINPTHNFVCGIGNIVCHNTTMVTSVTNPREDFEINAFGSFNVLEAMRKTRCKAPAIYSSTNKVMGELLYIPIVEREKRYDYRDIKGINESFPLDFHGPYGCCYSAETDILTDNGWKKFYELLPNDMVLTYNIERKVAEYQTPTRHFAYHYSGKMYVQKNRRLNTCVTPNHKMLVSWDCDHNGLERPHLVEAQKIKGKPMAYLLAAKVREGENHTKFILPKVRPKKNKWHFRERSIPMENWLPFLGWYLSEGNCYEDLNTGGCSVTLTTCYRTEEAVRTLRAIGPSPCVKKHHVTATSKQLYEYVKRFGKSHNKYIPQEIKNLSQKYLTILLKSLLDGDGNKHSKNGWKYTTVSKKLADDVQEIAIKCGMTARVFLDKEGFYRVYINTTRTAQCNLDQDRSEWVDYNGMVYSVEVPNSVVMVRQNGCAYFSGNSKGAGDQYWLDYARIYGLNTIVFRQSGIYGPHQFGIEEQGWLAWFCNALLFDKPVTIFGDGKQVRDVLYVDDLLRAFNLAFKNIKKTRGNAYNIGGGPQFTLSIWELFAILEKLAGKKYNYSFSSWRPGDQKVYISDVSKAKKDFGWSPTVSPKEGVKNLYNWISQNHHLIERAGVFKSR</sequence>
<dbReference type="Proteomes" id="UP000230081">
    <property type="component" value="Unassembled WGS sequence"/>
</dbReference>
<dbReference type="SUPFAM" id="SSF55608">
    <property type="entry name" value="Homing endonucleases"/>
    <property type="match status" value="2"/>
</dbReference>
<dbReference type="GO" id="GO:0016539">
    <property type="term" value="P:intein-mediated protein splicing"/>
    <property type="evidence" value="ECO:0007669"/>
    <property type="project" value="InterPro"/>
</dbReference>
<feature type="domain" description="DOD-type homing endonuclease" evidence="4">
    <location>
        <begin position="209"/>
        <end position="342"/>
    </location>
</feature>
<reference evidence="6" key="1">
    <citation type="submission" date="2017-09" db="EMBL/GenBank/DDBJ databases">
        <title>Depth-based differentiation of microbial function through sediment-hosted aquifers and enrichment of novel symbionts in the deep terrestrial subsurface.</title>
        <authorList>
            <person name="Probst A.J."/>
            <person name="Ladd B."/>
            <person name="Jarett J.K."/>
            <person name="Geller-Mcgrath D.E."/>
            <person name="Sieber C.M.K."/>
            <person name="Emerson J.B."/>
            <person name="Anantharaman K."/>
            <person name="Thomas B.C."/>
            <person name="Malmstrom R."/>
            <person name="Stieglmeier M."/>
            <person name="Klingl A."/>
            <person name="Woyke T."/>
            <person name="Ryan C.M."/>
            <person name="Banfield J.F."/>
        </authorList>
    </citation>
    <scope>NUCLEOTIDE SEQUENCE [LARGE SCALE GENOMIC DNA]</scope>
</reference>
<dbReference type="InterPro" id="IPR036291">
    <property type="entry name" value="NAD(P)-bd_dom_sf"/>
</dbReference>
<dbReference type="InterPro" id="IPR016040">
    <property type="entry name" value="NAD(P)-bd_dom"/>
</dbReference>
<evidence type="ECO:0000256" key="2">
    <source>
        <dbReference type="ARBA" id="ARBA00022813"/>
    </source>
</evidence>
<dbReference type="SUPFAM" id="SSF51735">
    <property type="entry name" value="NAD(P)-binding Rossmann-fold domains"/>
    <property type="match status" value="3"/>
</dbReference>
<dbReference type="PANTHER" id="PTHR43000">
    <property type="entry name" value="DTDP-D-GLUCOSE 4,6-DEHYDRATASE-RELATED"/>
    <property type="match status" value="1"/>
</dbReference>
<keyword evidence="3" id="KW-0651">Protein splicing</keyword>
<comment type="similarity">
    <text evidence="1">Belongs to the NAD(P)-dependent epimerase/dehydratase family.</text>
</comment>
<dbReference type="Gene3D" id="3.10.28.10">
    <property type="entry name" value="Homing endonucleases"/>
    <property type="match status" value="2"/>
</dbReference>
<evidence type="ECO:0000256" key="1">
    <source>
        <dbReference type="ARBA" id="ARBA00007637"/>
    </source>
</evidence>
<dbReference type="PROSITE" id="PS50819">
    <property type="entry name" value="INTEIN_ENDONUCLEASE"/>
    <property type="match status" value="2"/>
</dbReference>
<dbReference type="Pfam" id="PF16363">
    <property type="entry name" value="GDP_Man_Dehyd"/>
    <property type="match status" value="1"/>
</dbReference>
<dbReference type="InterPro" id="IPR006142">
    <property type="entry name" value="INTEIN"/>
</dbReference>
<accession>A0A2M7UW70</accession>
<feature type="domain" description="DOD-type homing endonuclease" evidence="4">
    <location>
        <begin position="633"/>
        <end position="759"/>
    </location>
</feature>
<organism evidence="5 6">
    <name type="scientific">Candidatus Nealsonbacteria bacterium CG_4_10_14_0_2_um_filter_39_15</name>
    <dbReference type="NCBI Taxonomy" id="1974681"/>
    <lineage>
        <taxon>Bacteria</taxon>
        <taxon>Candidatus Nealsoniibacteriota</taxon>
    </lineage>
</organism>
<dbReference type="InterPro" id="IPR030934">
    <property type="entry name" value="Intein_C"/>
</dbReference>
<dbReference type="InterPro" id="IPR004042">
    <property type="entry name" value="Intein_endonuc_central"/>
</dbReference>
<dbReference type="InterPro" id="IPR004860">
    <property type="entry name" value="LAGLIDADG_dom"/>
</dbReference>
<dbReference type="PROSITE" id="PS50818">
    <property type="entry name" value="INTEIN_C_TER"/>
    <property type="match status" value="1"/>
</dbReference>
<dbReference type="SUPFAM" id="SSF51294">
    <property type="entry name" value="Hedgehog/intein (Hint) domain"/>
    <property type="match status" value="2"/>
</dbReference>
<dbReference type="InterPro" id="IPR036844">
    <property type="entry name" value="Hint_dom_sf"/>
</dbReference>
<comment type="caution">
    <text evidence="5">The sequence shown here is derived from an EMBL/GenBank/DDBJ whole genome shotgun (WGS) entry which is preliminary data.</text>
</comment>
<evidence type="ECO:0000259" key="4">
    <source>
        <dbReference type="PROSITE" id="PS50819"/>
    </source>
</evidence>
<evidence type="ECO:0000313" key="5">
    <source>
        <dbReference type="EMBL" id="PIZ88241.1"/>
    </source>
</evidence>
<dbReference type="PRINTS" id="PR00379">
    <property type="entry name" value="INTEIN"/>
</dbReference>
<dbReference type="InterPro" id="IPR006141">
    <property type="entry name" value="Intein_N"/>
</dbReference>
<name>A0A2M7UW70_9BACT</name>
<proteinExistence type="inferred from homology"/>
<feature type="non-terminal residue" evidence="5">
    <location>
        <position position="1"/>
    </location>
</feature>
<dbReference type="GO" id="GO:0004519">
    <property type="term" value="F:endonuclease activity"/>
    <property type="evidence" value="ECO:0007669"/>
    <property type="project" value="InterPro"/>
</dbReference>
<feature type="non-terminal residue" evidence="5">
    <location>
        <position position="1002"/>
    </location>
</feature>
<gene>
    <name evidence="5" type="ORF">COX91_01200</name>
</gene>
<dbReference type="Pfam" id="PF14528">
    <property type="entry name" value="LAGLIDADG_3"/>
    <property type="match status" value="1"/>
</dbReference>
<protein>
    <recommendedName>
        <fullName evidence="4">DOD-type homing endonuclease domain-containing protein</fullName>
    </recommendedName>
</protein>
<dbReference type="InterPro" id="IPR001509">
    <property type="entry name" value="Epimerase_deHydtase"/>
</dbReference>
<dbReference type="EMBL" id="PFPA01000024">
    <property type="protein sequence ID" value="PIZ88241.1"/>
    <property type="molecule type" value="Genomic_DNA"/>
</dbReference>
<evidence type="ECO:0000256" key="3">
    <source>
        <dbReference type="ARBA" id="ARBA00023000"/>
    </source>
</evidence>
<dbReference type="InterPro" id="IPR027434">
    <property type="entry name" value="Homing_endonucl"/>
</dbReference>
<dbReference type="Gene3D" id="2.170.16.10">
    <property type="entry name" value="Hedgehog/Intein (Hint) domain"/>
    <property type="match status" value="1"/>
</dbReference>
<keyword evidence="2" id="KW-0068">Autocatalytic cleavage</keyword>
<dbReference type="Pfam" id="PF01370">
    <property type="entry name" value="Epimerase"/>
    <property type="match status" value="1"/>
</dbReference>
<evidence type="ECO:0000313" key="6">
    <source>
        <dbReference type="Proteomes" id="UP000230081"/>
    </source>
</evidence>
<dbReference type="PROSITE" id="PS50817">
    <property type="entry name" value="INTEIN_N_TER"/>
    <property type="match status" value="1"/>
</dbReference>
<dbReference type="AlphaFoldDB" id="A0A2M7UW70"/>
<dbReference type="Gene3D" id="3.40.50.720">
    <property type="entry name" value="NAD(P)-binding Rossmann-like Domain"/>
    <property type="match status" value="3"/>
</dbReference>